<evidence type="ECO:0000256" key="3">
    <source>
        <dbReference type="ARBA" id="ARBA00022448"/>
    </source>
</evidence>
<keyword evidence="7" id="KW-0998">Cell outer membrane</keyword>
<evidence type="ECO:0000256" key="1">
    <source>
        <dbReference type="ARBA" id="ARBA00004442"/>
    </source>
</evidence>
<keyword evidence="10" id="KW-1185">Reference proteome</keyword>
<protein>
    <submittedName>
        <fullName evidence="9">Transporter</fullName>
    </submittedName>
</protein>
<dbReference type="AlphaFoldDB" id="A0AA37STS6"/>
<comment type="similarity">
    <text evidence="2">Belongs to the outer membrane factor (OMF) (TC 1.B.17) family.</text>
</comment>
<evidence type="ECO:0000256" key="7">
    <source>
        <dbReference type="ARBA" id="ARBA00023237"/>
    </source>
</evidence>
<reference evidence="9" key="2">
    <citation type="submission" date="2023-01" db="EMBL/GenBank/DDBJ databases">
        <title>Draft genome sequence of Portibacter lacus strain NBRC 108769.</title>
        <authorList>
            <person name="Sun Q."/>
            <person name="Mori K."/>
        </authorList>
    </citation>
    <scope>NUCLEOTIDE SEQUENCE</scope>
    <source>
        <strain evidence="9">NBRC 108769</strain>
    </source>
</reference>
<keyword evidence="8" id="KW-0732">Signal</keyword>
<dbReference type="RefSeq" id="WP_235291829.1">
    <property type="nucleotide sequence ID" value="NZ_BSOH01000027.1"/>
</dbReference>
<feature type="signal peptide" evidence="8">
    <location>
        <begin position="1"/>
        <end position="19"/>
    </location>
</feature>
<dbReference type="GO" id="GO:0015288">
    <property type="term" value="F:porin activity"/>
    <property type="evidence" value="ECO:0007669"/>
    <property type="project" value="TreeGrafter"/>
</dbReference>
<evidence type="ECO:0000256" key="6">
    <source>
        <dbReference type="ARBA" id="ARBA00023136"/>
    </source>
</evidence>
<accession>A0AA37STS6</accession>
<dbReference type="GO" id="GO:1990281">
    <property type="term" value="C:efflux pump complex"/>
    <property type="evidence" value="ECO:0007669"/>
    <property type="project" value="TreeGrafter"/>
</dbReference>
<feature type="chain" id="PRO_5041366357" evidence="8">
    <location>
        <begin position="20"/>
        <end position="458"/>
    </location>
</feature>
<name>A0AA37STS6_9BACT</name>
<gene>
    <name evidence="9" type="ORF">GCM10007940_40900</name>
</gene>
<dbReference type="InterPro" id="IPR003423">
    <property type="entry name" value="OMP_efflux"/>
</dbReference>
<dbReference type="PANTHER" id="PTHR30026">
    <property type="entry name" value="OUTER MEMBRANE PROTEIN TOLC"/>
    <property type="match status" value="1"/>
</dbReference>
<evidence type="ECO:0000313" key="9">
    <source>
        <dbReference type="EMBL" id="GLR19474.1"/>
    </source>
</evidence>
<dbReference type="GO" id="GO:0009279">
    <property type="term" value="C:cell outer membrane"/>
    <property type="evidence" value="ECO:0007669"/>
    <property type="project" value="UniProtKB-SubCell"/>
</dbReference>
<dbReference type="Proteomes" id="UP001156666">
    <property type="component" value="Unassembled WGS sequence"/>
</dbReference>
<keyword evidence="5" id="KW-0812">Transmembrane</keyword>
<organism evidence="9 10">
    <name type="scientific">Portibacter lacus</name>
    <dbReference type="NCBI Taxonomy" id="1099794"/>
    <lineage>
        <taxon>Bacteria</taxon>
        <taxon>Pseudomonadati</taxon>
        <taxon>Bacteroidota</taxon>
        <taxon>Saprospiria</taxon>
        <taxon>Saprospirales</taxon>
        <taxon>Haliscomenobacteraceae</taxon>
        <taxon>Portibacter</taxon>
    </lineage>
</organism>
<dbReference type="PANTHER" id="PTHR30026:SF20">
    <property type="entry name" value="OUTER MEMBRANE PROTEIN TOLC"/>
    <property type="match status" value="1"/>
</dbReference>
<sequence>MKNILTITFSLLFLGSVFAQYSAEEFEKYDGQEITLEECIQFALDHNPQLKSIRMGEEANAYKIKEVKSAALPQINGTGQYLYNYALAEQLLPGEVFGMPGTTIPVKFGVANTVNANIELQQVIFNKAIGTGLKAAQASQEIYELNTFKSTEDLVYNIVQLYFQLQISEKQKVILQSNIDRIENLVRIARIQFQEGIIKKVDLDQLIINKANLLSERMNLEIGIGQQLNLLKFYMGMSTNLDISISEEAMEGDRYTTIANEVDINNNTNYRLLTKQEELSDLELESIKAGYYPSLAGFVRYGYQGQTDRIFSSEDAYAIQGSPTGVIGLSLSVPIFDGFKKSHQAQQIRVKQSQYYLDKQYLSNSVEMEFANAKEKLRQNRVLLETQKENMEFAEELYEVTKLSYQEGVAPLTELLDAETSLKESQTQYLTSLLQVNLAELEHIKSSGQLSKILRSIN</sequence>
<dbReference type="EMBL" id="BSOH01000027">
    <property type="protein sequence ID" value="GLR19474.1"/>
    <property type="molecule type" value="Genomic_DNA"/>
</dbReference>
<dbReference type="Gene3D" id="1.20.1600.10">
    <property type="entry name" value="Outer membrane efflux proteins (OEP)"/>
    <property type="match status" value="1"/>
</dbReference>
<comment type="caution">
    <text evidence="9">The sequence shown here is derived from an EMBL/GenBank/DDBJ whole genome shotgun (WGS) entry which is preliminary data.</text>
</comment>
<proteinExistence type="inferred from homology"/>
<dbReference type="GO" id="GO:0015562">
    <property type="term" value="F:efflux transmembrane transporter activity"/>
    <property type="evidence" value="ECO:0007669"/>
    <property type="project" value="InterPro"/>
</dbReference>
<evidence type="ECO:0000256" key="2">
    <source>
        <dbReference type="ARBA" id="ARBA00007613"/>
    </source>
</evidence>
<reference evidence="9" key="1">
    <citation type="journal article" date="2014" name="Int. J. Syst. Evol. Microbiol.">
        <title>Complete genome sequence of Corynebacterium casei LMG S-19264T (=DSM 44701T), isolated from a smear-ripened cheese.</title>
        <authorList>
            <consortium name="US DOE Joint Genome Institute (JGI-PGF)"/>
            <person name="Walter F."/>
            <person name="Albersmeier A."/>
            <person name="Kalinowski J."/>
            <person name="Ruckert C."/>
        </authorList>
    </citation>
    <scope>NUCLEOTIDE SEQUENCE</scope>
    <source>
        <strain evidence="9">NBRC 108769</strain>
    </source>
</reference>
<dbReference type="Pfam" id="PF02321">
    <property type="entry name" value="OEP"/>
    <property type="match status" value="2"/>
</dbReference>
<evidence type="ECO:0000256" key="8">
    <source>
        <dbReference type="SAM" id="SignalP"/>
    </source>
</evidence>
<evidence type="ECO:0000256" key="5">
    <source>
        <dbReference type="ARBA" id="ARBA00022692"/>
    </source>
</evidence>
<dbReference type="InterPro" id="IPR051906">
    <property type="entry name" value="TolC-like"/>
</dbReference>
<keyword evidence="6" id="KW-0472">Membrane</keyword>
<dbReference type="SUPFAM" id="SSF56954">
    <property type="entry name" value="Outer membrane efflux proteins (OEP)"/>
    <property type="match status" value="1"/>
</dbReference>
<evidence type="ECO:0000313" key="10">
    <source>
        <dbReference type="Proteomes" id="UP001156666"/>
    </source>
</evidence>
<comment type="subcellular location">
    <subcellularLocation>
        <location evidence="1">Cell outer membrane</location>
    </subcellularLocation>
</comment>
<keyword evidence="4" id="KW-1134">Transmembrane beta strand</keyword>
<evidence type="ECO:0000256" key="4">
    <source>
        <dbReference type="ARBA" id="ARBA00022452"/>
    </source>
</evidence>
<keyword evidence="3" id="KW-0813">Transport</keyword>